<evidence type="ECO:0000313" key="2">
    <source>
        <dbReference type="EMBL" id="KAF5576035.1"/>
    </source>
</evidence>
<dbReference type="SUPFAM" id="SSF53474">
    <property type="entry name" value="alpha/beta-Hydrolases"/>
    <property type="match status" value="2"/>
</dbReference>
<dbReference type="InterPro" id="IPR050309">
    <property type="entry name" value="Type-B_Carboxylest/Lipase"/>
</dbReference>
<dbReference type="EMBL" id="JAAOAS010000444">
    <property type="protein sequence ID" value="KAF5576035.1"/>
    <property type="molecule type" value="Genomic_DNA"/>
</dbReference>
<gene>
    <name evidence="2" type="ORF">FPCIR_12822</name>
</gene>
<dbReference type="PANTHER" id="PTHR11559">
    <property type="entry name" value="CARBOXYLESTERASE"/>
    <property type="match status" value="1"/>
</dbReference>
<comment type="caution">
    <text evidence="2">The sequence shown here is derived from an EMBL/GenBank/DDBJ whole genome shotgun (WGS) entry which is preliminary data.</text>
</comment>
<feature type="domain" description="Carboxylesterase type B" evidence="1">
    <location>
        <begin position="412"/>
        <end position="835"/>
    </location>
</feature>
<evidence type="ECO:0000259" key="1">
    <source>
        <dbReference type="Pfam" id="PF00135"/>
    </source>
</evidence>
<name>A0A8H5KQ83_9HYPO</name>
<dbReference type="OrthoDB" id="3200163at2759"/>
<reference evidence="2 3" key="1">
    <citation type="submission" date="2020-05" db="EMBL/GenBank/DDBJ databases">
        <title>Identification and distribution of gene clusters putatively required for synthesis of sphingolipid metabolism inhibitors in phylogenetically diverse species of the filamentous fungus Fusarium.</title>
        <authorList>
            <person name="Kim H.-S."/>
            <person name="Busman M."/>
            <person name="Brown D.W."/>
            <person name="Divon H."/>
            <person name="Uhlig S."/>
            <person name="Proctor R.H."/>
        </authorList>
    </citation>
    <scope>NUCLEOTIDE SEQUENCE [LARGE SCALE GENOMIC DNA]</scope>
    <source>
        <strain evidence="2 3">NRRL 36939</strain>
    </source>
</reference>
<feature type="domain" description="Carboxylesterase type B" evidence="1">
    <location>
        <begin position="15"/>
        <end position="310"/>
    </location>
</feature>
<organism evidence="2 3">
    <name type="scientific">Fusarium pseudocircinatum</name>
    <dbReference type="NCBI Taxonomy" id="56676"/>
    <lineage>
        <taxon>Eukaryota</taxon>
        <taxon>Fungi</taxon>
        <taxon>Dikarya</taxon>
        <taxon>Ascomycota</taxon>
        <taxon>Pezizomycotina</taxon>
        <taxon>Sordariomycetes</taxon>
        <taxon>Hypocreomycetidae</taxon>
        <taxon>Hypocreales</taxon>
        <taxon>Nectriaceae</taxon>
        <taxon>Fusarium</taxon>
        <taxon>Fusarium fujikuroi species complex</taxon>
    </lineage>
</organism>
<evidence type="ECO:0000313" key="3">
    <source>
        <dbReference type="Proteomes" id="UP000546213"/>
    </source>
</evidence>
<dbReference type="Pfam" id="PF00135">
    <property type="entry name" value="COesterase"/>
    <property type="match status" value="2"/>
</dbReference>
<keyword evidence="3" id="KW-1185">Reference proteome</keyword>
<accession>A0A8H5KQ83</accession>
<proteinExistence type="predicted"/>
<dbReference type="AlphaFoldDB" id="A0A8H5KQ83"/>
<dbReference type="InterPro" id="IPR002018">
    <property type="entry name" value="CarbesteraseB"/>
</dbReference>
<dbReference type="Gene3D" id="3.40.50.1820">
    <property type="entry name" value="alpha/beta hydrolase"/>
    <property type="match status" value="2"/>
</dbReference>
<sequence>MKRIVQLSVDSGKPIIGVNINYRLGAPGFMTSEELRVAGYKPNRGLHDQVVALLWVQKYIAGFGGDPSQVTIVGESVGGLSAVRLMYGEKALASRIVVMGGAPPSVPPLTYEVTEIAYKSIIETWDLDKLSTTERLESLKNSSSLARHSQIQGLPLLPVLDNDLVPYHESFELMASEDYRFKGKYFEGAMIVYSPLDASIFAFMGLFSKRKFVATEFASHLRSKFGKDNGTTEQLLELYGISSNLENQDALLRVLEFGSDIGNKAAARVLASRLPGDVFLMQFSEPNPWDGPFKGHSTHILDVAFLLQNFNDHLNETQQASAVKFATDVITFACGRKPWEPLSTIQGTSILKDGHQQLVKSDRAFSERLHHLKLTPSPDLNFDFSICYHFTMSVTLDHESLRTALHGIEVSGIAQFRGIPYGYIPRRFEEAEKLDQLPRYLDCTEFGPRCPQIQVDLGHLLRIPPHHKLPVEPEDEFACTNLDVTLPKLDSLTSSDKLPVMVWIHGGSQAVSFGTAASGICDMTKIVADSIRHDKPIIAVTVQYRLNIFALGNGKSGGPVNLALRDQALALQWVQEHIAGFNGDPTRVTLAGESAGAVYCHAHLTRNAPVQQYIFSSGTLYLSPPQPSKSVQALRDAVLKQVKAIGPLLELDTASVNDIIKAVRLSGLQSFFLEWEDQFEDWQTKSIESKRIMLGDVDKEAVIWQTGVRLLSPNEILAAFDAAGEHSNELKKAYHIYVDRPSSCYNGAMDFINDYKFLLPIQRLEKLFQRNAQIPIFRYLIDEANPWQPSSGAHHAVDLILLFGGFDLSFSHSSELTGQAMRDSWIKFINLEQPWISSESGSCYGFGPHGVSKVLDDWEIKARRRVAEANILERMDITVT</sequence>
<protein>
    <submittedName>
        <fullName evidence="2">Carboxylesterase</fullName>
    </submittedName>
</protein>
<dbReference type="Proteomes" id="UP000546213">
    <property type="component" value="Unassembled WGS sequence"/>
</dbReference>
<dbReference type="InterPro" id="IPR029058">
    <property type="entry name" value="AB_hydrolase_fold"/>
</dbReference>